<evidence type="ECO:0000313" key="9">
    <source>
        <dbReference type="Proteomes" id="UP000428260"/>
    </source>
</evidence>
<feature type="domain" description="RagB/SusD" evidence="6">
    <location>
        <begin position="343"/>
        <end position="500"/>
    </location>
</feature>
<protein>
    <submittedName>
        <fullName evidence="8">RagB/SusD family nutrient uptake outer membrane protein</fullName>
    </submittedName>
</protein>
<dbReference type="Pfam" id="PF14322">
    <property type="entry name" value="SusD-like_3"/>
    <property type="match status" value="1"/>
</dbReference>
<proteinExistence type="inferred from homology"/>
<comment type="similarity">
    <text evidence="2">Belongs to the SusD family.</text>
</comment>
<dbReference type="SUPFAM" id="SSF48452">
    <property type="entry name" value="TPR-like"/>
    <property type="match status" value="1"/>
</dbReference>
<keyword evidence="9" id="KW-1185">Reference proteome</keyword>
<evidence type="ECO:0000256" key="1">
    <source>
        <dbReference type="ARBA" id="ARBA00004442"/>
    </source>
</evidence>
<dbReference type="KEGG" id="mcos:GM418_24900"/>
<organism evidence="8 9">
    <name type="scientific">Maribellus comscasis</name>
    <dbReference type="NCBI Taxonomy" id="2681766"/>
    <lineage>
        <taxon>Bacteria</taxon>
        <taxon>Pseudomonadati</taxon>
        <taxon>Bacteroidota</taxon>
        <taxon>Bacteroidia</taxon>
        <taxon>Marinilabiliales</taxon>
        <taxon>Prolixibacteraceae</taxon>
        <taxon>Maribellus</taxon>
    </lineage>
</organism>
<dbReference type="Gene3D" id="1.25.40.390">
    <property type="match status" value="1"/>
</dbReference>
<gene>
    <name evidence="8" type="ORF">GM418_24900</name>
</gene>
<feature type="domain" description="SusD-like N-terminal" evidence="7">
    <location>
        <begin position="46"/>
        <end position="225"/>
    </location>
</feature>
<reference evidence="8 9" key="1">
    <citation type="submission" date="2019-11" db="EMBL/GenBank/DDBJ databases">
        <authorList>
            <person name="Zheng R.K."/>
            <person name="Sun C.M."/>
        </authorList>
    </citation>
    <scope>NUCLEOTIDE SEQUENCE [LARGE SCALE GENOMIC DNA]</scope>
    <source>
        <strain evidence="8 9">WC007</strain>
    </source>
</reference>
<evidence type="ECO:0000259" key="7">
    <source>
        <dbReference type="Pfam" id="PF14322"/>
    </source>
</evidence>
<comment type="subcellular location">
    <subcellularLocation>
        <location evidence="1">Cell outer membrane</location>
    </subcellularLocation>
</comment>
<dbReference type="Pfam" id="PF07980">
    <property type="entry name" value="SusD_RagB"/>
    <property type="match status" value="1"/>
</dbReference>
<name>A0A6I6K2P3_9BACT</name>
<dbReference type="Proteomes" id="UP000428260">
    <property type="component" value="Chromosome"/>
</dbReference>
<dbReference type="EMBL" id="CP046401">
    <property type="protein sequence ID" value="QGY46777.1"/>
    <property type="molecule type" value="Genomic_DNA"/>
</dbReference>
<evidence type="ECO:0000313" key="8">
    <source>
        <dbReference type="EMBL" id="QGY46777.1"/>
    </source>
</evidence>
<dbReference type="InterPro" id="IPR033985">
    <property type="entry name" value="SusD-like_N"/>
</dbReference>
<evidence type="ECO:0000256" key="5">
    <source>
        <dbReference type="ARBA" id="ARBA00023237"/>
    </source>
</evidence>
<evidence type="ECO:0000256" key="4">
    <source>
        <dbReference type="ARBA" id="ARBA00023136"/>
    </source>
</evidence>
<keyword evidence="5" id="KW-0998">Cell outer membrane</keyword>
<dbReference type="AlphaFoldDB" id="A0A6I6K2P3"/>
<keyword evidence="4" id="KW-0472">Membrane</keyword>
<evidence type="ECO:0000259" key="6">
    <source>
        <dbReference type="Pfam" id="PF07980"/>
    </source>
</evidence>
<dbReference type="GO" id="GO:0009279">
    <property type="term" value="C:cell outer membrane"/>
    <property type="evidence" value="ECO:0007669"/>
    <property type="project" value="UniProtKB-SubCell"/>
</dbReference>
<keyword evidence="3" id="KW-0732">Signal</keyword>
<dbReference type="PROSITE" id="PS51257">
    <property type="entry name" value="PROKAR_LIPOPROTEIN"/>
    <property type="match status" value="1"/>
</dbReference>
<evidence type="ECO:0000256" key="2">
    <source>
        <dbReference type="ARBA" id="ARBA00006275"/>
    </source>
</evidence>
<sequence>MDDMKNKIVKQIVGTLLLLMAIVSCEDQLELYPVAEFAPANALQNEDGIEALLFSAYNNYTPGSGVRTEILINEVTTDMGRVRIGAVEREMKPFMDFNWDASTNHLEGLLWSRPYTAIRNANTLLDNIDDSAVDEDFKKMVVAEARFIRAYEYVFMYKYFGPVPLRTTSDLTIQPKELGLPTEQEFLDFVETELNAVARDLLAPSEQTQVGRATKGHAYATLTKFLMNTKQWSKVPDATQALMDLNYYELFPDYRAAFFVENEPQTNPANKEMIVTWSLRNESGGYNNDYQNGAFPPGFRTADNIPEFEWTTSMANWPTQFSLRDGFVDSFDPNDARKQAIVETYYNAGGNLVNLRTANTDNSRSLKYFDNNQTGNFSGCDIPYIRYADILLCRAEALNELNGPTQEAVNLINEIRNRAGVTPYSLADVGDQNNFRDLILDERGWEFFSEGKRREDLIRHGKFLEYAEERGLTTSPEQVYFPYPLAEVDANPALDQREGY</sequence>
<evidence type="ECO:0000256" key="3">
    <source>
        <dbReference type="ARBA" id="ARBA00022729"/>
    </source>
</evidence>
<dbReference type="InterPro" id="IPR011990">
    <property type="entry name" value="TPR-like_helical_dom_sf"/>
</dbReference>
<accession>A0A6I6K2P3</accession>
<dbReference type="InterPro" id="IPR012944">
    <property type="entry name" value="SusD_RagB_dom"/>
</dbReference>